<dbReference type="InterPro" id="IPR029033">
    <property type="entry name" value="His_PPase_superfam"/>
</dbReference>
<reference evidence="3 4" key="1">
    <citation type="submission" date="2018-05" db="EMBL/GenBank/DDBJ databases">
        <title>Reference genomes for bee gut microbiota database.</title>
        <authorList>
            <person name="Ellegaard K.M."/>
        </authorList>
    </citation>
    <scope>NUCLEOTIDE SEQUENCE [LARGE SCALE GENOMIC DNA]</scope>
    <source>
        <strain evidence="3 4">ESL0177</strain>
    </source>
</reference>
<comment type="caution">
    <text evidence="3">The sequence shown here is derived from an EMBL/GenBank/DDBJ whole genome shotgun (WGS) entry which is preliminary data.</text>
</comment>
<dbReference type="GO" id="GO:0043456">
    <property type="term" value="P:regulation of pentose-phosphate shunt"/>
    <property type="evidence" value="ECO:0007669"/>
    <property type="project" value="TreeGrafter"/>
</dbReference>
<dbReference type="Pfam" id="PF00300">
    <property type="entry name" value="His_Phos_1"/>
    <property type="match status" value="1"/>
</dbReference>
<dbReference type="Gene3D" id="3.40.50.1240">
    <property type="entry name" value="Phosphoglycerate mutase-like"/>
    <property type="match status" value="1"/>
</dbReference>
<dbReference type="PANTHER" id="PTHR46517">
    <property type="entry name" value="FRUCTOSE-2,6-BISPHOSPHATASE TIGAR"/>
    <property type="match status" value="1"/>
</dbReference>
<evidence type="ECO:0000313" key="4">
    <source>
        <dbReference type="Proteomes" id="UP000247483"/>
    </source>
</evidence>
<dbReference type="EMBL" id="QGLP01000004">
    <property type="protein sequence ID" value="PXZ05590.1"/>
    <property type="molecule type" value="Genomic_DNA"/>
</dbReference>
<dbReference type="SMART" id="SM00855">
    <property type="entry name" value="PGAM"/>
    <property type="match status" value="1"/>
</dbReference>
<gene>
    <name evidence="3" type="ORF">DKK79_02600</name>
</gene>
<feature type="binding site" evidence="2">
    <location>
        <position position="61"/>
    </location>
    <ligand>
        <name>substrate</name>
    </ligand>
</feature>
<dbReference type="GO" id="GO:0004331">
    <property type="term" value="F:fructose-2,6-bisphosphate 2-phosphatase activity"/>
    <property type="evidence" value="ECO:0007669"/>
    <property type="project" value="TreeGrafter"/>
</dbReference>
<keyword evidence="1" id="KW-0378">Hydrolase</keyword>
<dbReference type="RefSeq" id="WP_110422719.1">
    <property type="nucleotide sequence ID" value="NZ_QGLP01000004.1"/>
</dbReference>
<dbReference type="GO" id="GO:0005829">
    <property type="term" value="C:cytosol"/>
    <property type="evidence" value="ECO:0007669"/>
    <property type="project" value="TreeGrafter"/>
</dbReference>
<evidence type="ECO:0000313" key="3">
    <source>
        <dbReference type="EMBL" id="PXZ05590.1"/>
    </source>
</evidence>
<proteinExistence type="predicted"/>
<dbReference type="Proteomes" id="UP000247483">
    <property type="component" value="Unassembled WGS sequence"/>
</dbReference>
<evidence type="ECO:0000256" key="1">
    <source>
        <dbReference type="ARBA" id="ARBA00022801"/>
    </source>
</evidence>
<dbReference type="CDD" id="cd07067">
    <property type="entry name" value="HP_PGM_like"/>
    <property type="match status" value="1"/>
</dbReference>
<dbReference type="InterPro" id="IPR051695">
    <property type="entry name" value="Phosphoglycerate_Mutase"/>
</dbReference>
<dbReference type="PANTHER" id="PTHR46517:SF1">
    <property type="entry name" value="FRUCTOSE-2,6-BISPHOSPHATASE TIGAR"/>
    <property type="match status" value="1"/>
</dbReference>
<accession>A0A2V4DXJ9</accession>
<organism evidence="3 4">
    <name type="scientific">Gilliamella apicola</name>
    <dbReference type="NCBI Taxonomy" id="1196095"/>
    <lineage>
        <taxon>Bacteria</taxon>
        <taxon>Pseudomonadati</taxon>
        <taxon>Pseudomonadota</taxon>
        <taxon>Gammaproteobacteria</taxon>
        <taxon>Orbales</taxon>
        <taxon>Orbaceae</taxon>
        <taxon>Gilliamella</taxon>
    </lineage>
</organism>
<dbReference type="GO" id="GO:0045820">
    <property type="term" value="P:negative regulation of glycolytic process"/>
    <property type="evidence" value="ECO:0007669"/>
    <property type="project" value="TreeGrafter"/>
</dbReference>
<evidence type="ECO:0000256" key="2">
    <source>
        <dbReference type="PIRSR" id="PIRSR613078-2"/>
    </source>
</evidence>
<dbReference type="SUPFAM" id="SSF53254">
    <property type="entry name" value="Phosphoglycerate mutase-like"/>
    <property type="match status" value="1"/>
</dbReference>
<sequence length="212" mass="24181">MLKNLSIYFVRHGETEFNQLQLFQGSSDSPLTAKGIKQAKQTGIALKNIDFNFAYSSPQKRAVNTANYIIANRNINLDFHDGLREISFGNWEQKFVPDYYSNEDFINFEQNAQKYSTLDNKGESFKELLDRSTRVIADIVEQHYHGNILVVSHGSLLRQLIYVITGGAWQDHLEKTTILGNSSISIVNYQQTDFDAPGIFSIEVLNQIDHLN</sequence>
<dbReference type="InterPro" id="IPR013078">
    <property type="entry name" value="His_Pase_superF_clade-1"/>
</dbReference>
<dbReference type="AlphaFoldDB" id="A0A2V4DXJ9"/>
<name>A0A2V4DXJ9_9GAMM</name>
<feature type="binding site" evidence="2">
    <location>
        <begin position="11"/>
        <end position="18"/>
    </location>
    <ligand>
        <name>substrate</name>
    </ligand>
</feature>
<protein>
    <submittedName>
        <fullName evidence="3">Histidine phosphatase family protein</fullName>
    </submittedName>
</protein>